<dbReference type="Proteomes" id="UP000008922">
    <property type="component" value="Chromosome"/>
</dbReference>
<dbReference type="KEGG" id="atm:ANT_19220"/>
<dbReference type="RefSeq" id="WP_013560323.1">
    <property type="nucleotide sequence ID" value="NC_014960.1"/>
</dbReference>
<keyword evidence="3" id="KW-1185">Reference proteome</keyword>
<keyword evidence="1" id="KW-1133">Transmembrane helix</keyword>
<reference evidence="2 3" key="1">
    <citation type="submission" date="2010-12" db="EMBL/GenBank/DDBJ databases">
        <title>Whole genome sequence of Anaerolinea thermophila UNI-1.</title>
        <authorList>
            <person name="Narita-Yamada S."/>
            <person name="Kishi E."/>
            <person name="Watanabe Y."/>
            <person name="Takasaki K."/>
            <person name="Ankai A."/>
            <person name="Oguchi A."/>
            <person name="Fukui S."/>
            <person name="Takahashi M."/>
            <person name="Yashiro I."/>
            <person name="Hosoyama A."/>
            <person name="Sekiguchi Y."/>
            <person name="Hanada S."/>
            <person name="Fujita N."/>
        </authorList>
    </citation>
    <scope>NUCLEOTIDE SEQUENCE [LARGE SCALE GENOMIC DNA]</scope>
    <source>
        <strain evidence="3">DSM 14523 / JCM 11388 / NBRC 100420 / UNI-1</strain>
    </source>
</reference>
<gene>
    <name evidence="2" type="ordered locus">ANT_19220</name>
</gene>
<protein>
    <submittedName>
        <fullName evidence="2">Uncharacterized protein</fullName>
    </submittedName>
</protein>
<proteinExistence type="predicted"/>
<keyword evidence="1" id="KW-0472">Membrane</keyword>
<organism evidence="2 3">
    <name type="scientific">Anaerolinea thermophila (strain DSM 14523 / JCM 11388 / NBRC 100420 / UNI-1)</name>
    <dbReference type="NCBI Taxonomy" id="926569"/>
    <lineage>
        <taxon>Bacteria</taxon>
        <taxon>Bacillati</taxon>
        <taxon>Chloroflexota</taxon>
        <taxon>Anaerolineae</taxon>
        <taxon>Anaerolineales</taxon>
        <taxon>Anaerolineaceae</taxon>
        <taxon>Anaerolinea</taxon>
    </lineage>
</organism>
<evidence type="ECO:0000256" key="1">
    <source>
        <dbReference type="SAM" id="Phobius"/>
    </source>
</evidence>
<dbReference type="HOGENOM" id="CLU_2353740_0_0_0"/>
<dbReference type="EMBL" id="AP012029">
    <property type="protein sequence ID" value="BAJ63948.1"/>
    <property type="molecule type" value="Genomic_DNA"/>
</dbReference>
<keyword evidence="1" id="KW-0812">Transmembrane</keyword>
<dbReference type="STRING" id="926569.ANT_19220"/>
<accession>E8N684</accession>
<dbReference type="AlphaFoldDB" id="E8N684"/>
<evidence type="ECO:0000313" key="2">
    <source>
        <dbReference type="EMBL" id="BAJ63948.1"/>
    </source>
</evidence>
<name>E8N684_ANATU</name>
<feature type="transmembrane region" description="Helical" evidence="1">
    <location>
        <begin position="66"/>
        <end position="87"/>
    </location>
</feature>
<evidence type="ECO:0000313" key="3">
    <source>
        <dbReference type="Proteomes" id="UP000008922"/>
    </source>
</evidence>
<sequence length="96" mass="10778">MIETPQTQPTFVNRYATEMAELALSRILPNATEEFPSRTPWITSSPKANAVTSEPAREKAFNLSRFGLGVSISLILVLGFFLVFRLLQSGEFRSER</sequence>
<dbReference type="InParanoid" id="E8N684"/>